<dbReference type="AlphaFoldDB" id="A0A815ZBI1"/>
<dbReference type="SUPFAM" id="SSF51905">
    <property type="entry name" value="FAD/NAD(P)-binding domain"/>
    <property type="match status" value="1"/>
</dbReference>
<protein>
    <recommendedName>
        <fullName evidence="4">Amine oxidase</fullName>
        <ecNumber evidence="4">1.4.3.-</ecNumber>
    </recommendedName>
</protein>
<dbReference type="GO" id="GO:0008131">
    <property type="term" value="F:primary methylamine oxidase activity"/>
    <property type="evidence" value="ECO:0007669"/>
    <property type="project" value="UniProtKB-ARBA"/>
</dbReference>
<dbReference type="InterPro" id="IPR001613">
    <property type="entry name" value="Flavin_amine_oxidase"/>
</dbReference>
<sequence length="505" mass="57102">MEYCKVIIVGGGVAGLGAAKTLGPNVNYLLIEAQDYLGGRILTIDAAENVAVDVGAQFIHGKEKNILYEICEQLSCISDDSNNIENGVLVILSDGTKLDPEIMQKARLVWEDIVEEAQAKFGDTTIPAHYSLADYLQKHLKERLLSSLSCSDNIIDGLIDYFNSSELIENGCLSLSDLSLIGKVYNFQSYIYACLYYSEYGSFEYLDGEDEYEFKNGGYRPFISYMKSFIPDDNRIRLNSEVIRVKYLEDSHQLLVHIRHHNKTNEEKISTILCDHMIWTSSLGYLKENFSSIFSNEIELIEQKQTAINNLGFDTINKIAMVYEKSFWPEENHLIILLHTQKQKLLALVESLKALLNTKETDIQTIIEAIHMYEALSSTEVPVLICWFGGPAALLLENLSEKVIGQICHEVLCSYLNISSELNQPKHVLKSEWYKNRFVRGSYSYCSTKSRTKDREQLRTGYAPDGIPRIQFAGEATHAKFYATVHGALESGIREGTELLSIINK</sequence>
<keyword evidence="2 4" id="KW-0560">Oxidoreductase</keyword>
<dbReference type="PANTHER" id="PTHR10742:SF416">
    <property type="entry name" value="SPERMINE OXIDASE"/>
    <property type="match status" value="1"/>
</dbReference>
<dbReference type="EMBL" id="CAJNOM010000960">
    <property type="protein sequence ID" value="CAF1581887.1"/>
    <property type="molecule type" value="Genomic_DNA"/>
</dbReference>
<feature type="binding site" evidence="3">
    <location>
        <position position="242"/>
    </location>
    <ligand>
        <name>FAD</name>
        <dbReference type="ChEBI" id="CHEBI:57692"/>
    </ligand>
</feature>
<keyword evidence="4" id="KW-0285">Flavoprotein</keyword>
<dbReference type="PRINTS" id="PR00757">
    <property type="entry name" value="AMINEOXDASEF"/>
</dbReference>
<accession>A0A815ZBI1</accession>
<dbReference type="InterPro" id="IPR002937">
    <property type="entry name" value="Amino_oxidase"/>
</dbReference>
<reference evidence="6" key="1">
    <citation type="submission" date="2021-02" db="EMBL/GenBank/DDBJ databases">
        <authorList>
            <person name="Nowell W R."/>
        </authorList>
    </citation>
    <scope>NUCLEOTIDE SEQUENCE</scope>
</reference>
<dbReference type="Gene3D" id="3.90.660.10">
    <property type="match status" value="1"/>
</dbReference>
<comment type="caution">
    <text evidence="6">The sequence shown here is derived from an EMBL/GenBank/DDBJ whole genome shotgun (WGS) entry which is preliminary data.</text>
</comment>
<feature type="domain" description="Amine oxidase" evidence="5">
    <location>
        <begin position="13"/>
        <end position="497"/>
    </location>
</feature>
<dbReference type="Pfam" id="PF01593">
    <property type="entry name" value="Amino_oxidase"/>
    <property type="match status" value="1"/>
</dbReference>
<evidence type="ECO:0000259" key="5">
    <source>
        <dbReference type="Pfam" id="PF01593"/>
    </source>
</evidence>
<keyword evidence="7" id="KW-1185">Reference proteome</keyword>
<evidence type="ECO:0000313" key="6">
    <source>
        <dbReference type="EMBL" id="CAF1581887.1"/>
    </source>
</evidence>
<dbReference type="Gene3D" id="3.50.50.60">
    <property type="entry name" value="FAD/NAD(P)-binding domain"/>
    <property type="match status" value="1"/>
</dbReference>
<feature type="binding site" evidence="3">
    <location>
        <begin position="32"/>
        <end position="33"/>
    </location>
    <ligand>
        <name>FAD</name>
        <dbReference type="ChEBI" id="CHEBI:57692"/>
    </ligand>
</feature>
<dbReference type="Proteomes" id="UP000663832">
    <property type="component" value="Unassembled WGS sequence"/>
</dbReference>
<dbReference type="PANTHER" id="PTHR10742">
    <property type="entry name" value="FLAVIN MONOAMINE OXIDASE"/>
    <property type="match status" value="1"/>
</dbReference>
<name>A0A815ZBI1_9BILA</name>
<dbReference type="EC" id="1.4.3.-" evidence="4"/>
<dbReference type="OrthoDB" id="5046242at2759"/>
<dbReference type="GO" id="GO:0046592">
    <property type="term" value="F:polyamine oxidase activity"/>
    <property type="evidence" value="ECO:0007669"/>
    <property type="project" value="TreeGrafter"/>
</dbReference>
<dbReference type="InterPro" id="IPR036188">
    <property type="entry name" value="FAD/NAD-bd_sf"/>
</dbReference>
<evidence type="ECO:0000256" key="1">
    <source>
        <dbReference type="ARBA" id="ARBA00001974"/>
    </source>
</evidence>
<keyword evidence="4" id="KW-0274">FAD</keyword>
<evidence type="ECO:0000256" key="3">
    <source>
        <dbReference type="PIRSR" id="PIRSR601613-1"/>
    </source>
</evidence>
<comment type="cofactor">
    <cofactor evidence="1 4">
        <name>FAD</name>
        <dbReference type="ChEBI" id="CHEBI:57692"/>
    </cofactor>
</comment>
<evidence type="ECO:0000256" key="4">
    <source>
        <dbReference type="RuleBase" id="RU362067"/>
    </source>
</evidence>
<gene>
    <name evidence="6" type="ORF">QVE165_LOCUS50137</name>
</gene>
<dbReference type="InterPro" id="IPR050281">
    <property type="entry name" value="Flavin_monoamine_oxidase"/>
</dbReference>
<evidence type="ECO:0000256" key="2">
    <source>
        <dbReference type="ARBA" id="ARBA00023002"/>
    </source>
</evidence>
<comment type="similarity">
    <text evidence="4">Belongs to the flavin monoamine oxidase family.</text>
</comment>
<proteinExistence type="inferred from homology"/>
<organism evidence="6 7">
    <name type="scientific">Adineta steineri</name>
    <dbReference type="NCBI Taxonomy" id="433720"/>
    <lineage>
        <taxon>Eukaryota</taxon>
        <taxon>Metazoa</taxon>
        <taxon>Spiralia</taxon>
        <taxon>Gnathifera</taxon>
        <taxon>Rotifera</taxon>
        <taxon>Eurotatoria</taxon>
        <taxon>Bdelloidea</taxon>
        <taxon>Adinetida</taxon>
        <taxon>Adinetidae</taxon>
        <taxon>Adineta</taxon>
    </lineage>
</organism>
<evidence type="ECO:0000313" key="7">
    <source>
        <dbReference type="Proteomes" id="UP000663832"/>
    </source>
</evidence>
<dbReference type="SUPFAM" id="SSF54373">
    <property type="entry name" value="FAD-linked reductases, C-terminal domain"/>
    <property type="match status" value="1"/>
</dbReference>